<feature type="compositionally biased region" description="Low complexity" evidence="1">
    <location>
        <begin position="50"/>
        <end position="61"/>
    </location>
</feature>
<proteinExistence type="predicted"/>
<evidence type="ECO:0000313" key="2">
    <source>
        <dbReference type="EMBL" id="KAF8902033.1"/>
    </source>
</evidence>
<feature type="compositionally biased region" description="Low complexity" evidence="1">
    <location>
        <begin position="79"/>
        <end position="91"/>
    </location>
</feature>
<gene>
    <name evidence="2" type="ORF">CPB84DRAFT_1776415</name>
</gene>
<evidence type="ECO:0000313" key="3">
    <source>
        <dbReference type="Proteomes" id="UP000724874"/>
    </source>
</evidence>
<organism evidence="2 3">
    <name type="scientific">Gymnopilus junonius</name>
    <name type="common">Spectacular rustgill mushroom</name>
    <name type="synonym">Gymnopilus spectabilis subsp. junonius</name>
    <dbReference type="NCBI Taxonomy" id="109634"/>
    <lineage>
        <taxon>Eukaryota</taxon>
        <taxon>Fungi</taxon>
        <taxon>Dikarya</taxon>
        <taxon>Basidiomycota</taxon>
        <taxon>Agaricomycotina</taxon>
        <taxon>Agaricomycetes</taxon>
        <taxon>Agaricomycetidae</taxon>
        <taxon>Agaricales</taxon>
        <taxon>Agaricineae</taxon>
        <taxon>Hymenogastraceae</taxon>
        <taxon>Gymnopilus</taxon>
    </lineage>
</organism>
<dbReference type="Proteomes" id="UP000724874">
    <property type="component" value="Unassembled WGS sequence"/>
</dbReference>
<dbReference type="AlphaFoldDB" id="A0A9P5TNR7"/>
<dbReference type="EMBL" id="JADNYJ010000038">
    <property type="protein sequence ID" value="KAF8902033.1"/>
    <property type="molecule type" value="Genomic_DNA"/>
</dbReference>
<accession>A0A9P5TNR7</accession>
<name>A0A9P5TNR7_GYMJU</name>
<evidence type="ECO:0000256" key="1">
    <source>
        <dbReference type="SAM" id="MobiDB-lite"/>
    </source>
</evidence>
<reference evidence="2" key="1">
    <citation type="submission" date="2020-11" db="EMBL/GenBank/DDBJ databases">
        <authorList>
            <consortium name="DOE Joint Genome Institute"/>
            <person name="Ahrendt S."/>
            <person name="Riley R."/>
            <person name="Andreopoulos W."/>
            <person name="LaButti K."/>
            <person name="Pangilinan J."/>
            <person name="Ruiz-duenas F.J."/>
            <person name="Barrasa J.M."/>
            <person name="Sanchez-Garcia M."/>
            <person name="Camarero S."/>
            <person name="Miyauchi S."/>
            <person name="Serrano A."/>
            <person name="Linde D."/>
            <person name="Babiker R."/>
            <person name="Drula E."/>
            <person name="Ayuso-Fernandez I."/>
            <person name="Pacheco R."/>
            <person name="Padilla G."/>
            <person name="Ferreira P."/>
            <person name="Barriuso J."/>
            <person name="Kellner H."/>
            <person name="Castanera R."/>
            <person name="Alfaro M."/>
            <person name="Ramirez L."/>
            <person name="Pisabarro A.G."/>
            <person name="Kuo A."/>
            <person name="Tritt A."/>
            <person name="Lipzen A."/>
            <person name="He G."/>
            <person name="Yan M."/>
            <person name="Ng V."/>
            <person name="Cullen D."/>
            <person name="Martin F."/>
            <person name="Rosso M.-N."/>
            <person name="Henrissat B."/>
            <person name="Hibbett D."/>
            <person name="Martinez A.T."/>
            <person name="Grigoriev I.V."/>
        </authorList>
    </citation>
    <scope>NUCLEOTIDE SEQUENCE</scope>
    <source>
        <strain evidence="2">AH 44721</strain>
    </source>
</reference>
<protein>
    <submittedName>
        <fullName evidence="2">Uncharacterized protein</fullName>
    </submittedName>
</protein>
<keyword evidence="3" id="KW-1185">Reference proteome</keyword>
<feature type="compositionally biased region" description="Polar residues" evidence="1">
    <location>
        <begin position="1"/>
        <end position="45"/>
    </location>
</feature>
<comment type="caution">
    <text evidence="2">The sequence shown here is derived from an EMBL/GenBank/DDBJ whole genome shotgun (WGS) entry which is preliminary data.</text>
</comment>
<sequence>MPSTSPSRTMASAPSRKFISTPSARLSSTASSLPMLSPNISSTSPPRRLSSMSCPCSVVSPWTKRSPSRRHFPQPSCTSSGGSSPIARSSPMILGPKRLSRHLLPQSLFLFRPLPQFLELCY</sequence>
<feature type="region of interest" description="Disordered" evidence="1">
    <location>
        <begin position="1"/>
        <end position="92"/>
    </location>
</feature>